<proteinExistence type="predicted"/>
<gene>
    <name evidence="1" type="ORF">NITHO_5180006</name>
</gene>
<reference evidence="1 2" key="1">
    <citation type="journal article" date="2012" name="ISME J.">
        <title>Nitrification expanded: discovery, physiology and genomics of a nitrite-oxidizing bacterium from the phylum Chloroflexi.</title>
        <authorList>
            <person name="Sorokin D.Y."/>
            <person name="Lucker S."/>
            <person name="Vejmelkova D."/>
            <person name="Kostrikina N.A."/>
            <person name="Kleerebezem R."/>
            <person name="Rijpstra W.I."/>
            <person name="Damste J.S."/>
            <person name="Le Paslier D."/>
            <person name="Muyzer G."/>
            <person name="Wagner M."/>
            <person name="van Loosdrecht M.C."/>
            <person name="Daims H."/>
        </authorList>
    </citation>
    <scope>NUCLEOTIDE SEQUENCE [LARGE SCALE GENOMIC DNA]</scope>
    <source>
        <strain evidence="2">none</strain>
    </source>
</reference>
<keyword evidence="2" id="KW-1185">Reference proteome</keyword>
<evidence type="ECO:0000313" key="2">
    <source>
        <dbReference type="Proteomes" id="UP000004221"/>
    </source>
</evidence>
<sequence length="133" mass="13919">MGTDSNTDNKGLVSHAGPVAIDWPRTLGYYGGISVAVAFEVIDPPLAIFVAAIPLFTMLDLPRAPRPVRFVAQVLQGASMPLGGGGPGPTGPFWLTTPGLPHPGRTSIIHEARQLRAQLRGKHHGIATEPAAS</sequence>
<accession>I4ELN3</accession>
<comment type="caution">
    <text evidence="1">The sequence shown here is derived from an EMBL/GenBank/DDBJ whole genome shotgun (WGS) entry which is preliminary data.</text>
</comment>
<organism evidence="1 2">
    <name type="scientific">Nitrolancea hollandica Lb</name>
    <dbReference type="NCBI Taxonomy" id="1129897"/>
    <lineage>
        <taxon>Bacteria</taxon>
        <taxon>Pseudomonadati</taxon>
        <taxon>Thermomicrobiota</taxon>
        <taxon>Thermomicrobia</taxon>
        <taxon>Sphaerobacterales</taxon>
        <taxon>Sphaerobacterineae</taxon>
        <taxon>Sphaerobacteraceae</taxon>
        <taxon>Nitrolancea</taxon>
    </lineage>
</organism>
<evidence type="ECO:0000313" key="1">
    <source>
        <dbReference type="EMBL" id="CCF85595.1"/>
    </source>
</evidence>
<dbReference type="AlphaFoldDB" id="I4ELN3"/>
<dbReference type="Proteomes" id="UP000004221">
    <property type="component" value="Unassembled WGS sequence"/>
</dbReference>
<dbReference type="OrthoDB" id="4731352at2"/>
<dbReference type="RefSeq" id="WP_008480603.1">
    <property type="nucleotide sequence ID" value="NZ_CAGS01000466.1"/>
</dbReference>
<protein>
    <submittedName>
        <fullName evidence="1">Uncharacterized protein</fullName>
    </submittedName>
</protein>
<dbReference type="EMBL" id="CAGS01000466">
    <property type="protein sequence ID" value="CCF85595.1"/>
    <property type="molecule type" value="Genomic_DNA"/>
</dbReference>
<name>I4ELN3_9BACT</name>